<comment type="caution">
    <text evidence="1">The sequence shown here is derived from an EMBL/GenBank/DDBJ whole genome shotgun (WGS) entry which is preliminary data.</text>
</comment>
<name>A0ABR1L8V8_9PEZI</name>
<dbReference type="RefSeq" id="XP_066651490.1">
    <property type="nucleotide sequence ID" value="XM_066801616.1"/>
</dbReference>
<dbReference type="EMBL" id="JBBPEH010000012">
    <property type="protein sequence ID" value="KAK7531666.1"/>
    <property type="molecule type" value="Genomic_DNA"/>
</dbReference>
<dbReference type="Proteomes" id="UP001360953">
    <property type="component" value="Unassembled WGS sequence"/>
</dbReference>
<sequence>MLPHFQTMESQKARAANGVEVILDKRLDRESRLALLTSAYDRSRDPSLLEALEQAMKYPGPRPTYPALRKFVDGQATEWTSGDSIQMIVEWKKKWPGIDGAPDDKDLIGTLKKQLVEQKVDLKYTMLAPFLEEVHKLRMQDIAAGNYNAKAAFENVVRGKNEPLSFDEEILHMHCVKEAIRHTIAQAELFNQKNTGPGTDALLNDAIDNSWNLNRVAVGDHLAKQAFINGITFALVQVQVANDTHTIHEMLEVVQETLNFD</sequence>
<organism evidence="1 2">
    <name type="scientific">Phyllosticta citribraziliensis</name>
    <dbReference type="NCBI Taxonomy" id="989973"/>
    <lineage>
        <taxon>Eukaryota</taxon>
        <taxon>Fungi</taxon>
        <taxon>Dikarya</taxon>
        <taxon>Ascomycota</taxon>
        <taxon>Pezizomycotina</taxon>
        <taxon>Dothideomycetes</taxon>
        <taxon>Dothideomycetes incertae sedis</taxon>
        <taxon>Botryosphaeriales</taxon>
        <taxon>Phyllostictaceae</taxon>
        <taxon>Phyllosticta</taxon>
    </lineage>
</organism>
<proteinExistence type="predicted"/>
<evidence type="ECO:0000313" key="2">
    <source>
        <dbReference type="Proteomes" id="UP001360953"/>
    </source>
</evidence>
<reference evidence="1 2" key="1">
    <citation type="submission" date="2024-04" db="EMBL/GenBank/DDBJ databases">
        <title>Phyllosticta paracitricarpa is synonymous to the EU quarantine fungus P. citricarpa based on phylogenomic analyses.</title>
        <authorList>
            <consortium name="Lawrence Berkeley National Laboratory"/>
            <person name="Van ingen-buijs V.A."/>
            <person name="Van westerhoven A.C."/>
            <person name="Haridas S."/>
            <person name="Skiadas P."/>
            <person name="Martin F."/>
            <person name="Groenewald J.Z."/>
            <person name="Crous P.W."/>
            <person name="Seidl M.F."/>
        </authorList>
    </citation>
    <scope>NUCLEOTIDE SEQUENCE [LARGE SCALE GENOMIC DNA]</scope>
    <source>
        <strain evidence="1 2">CPC 17464</strain>
    </source>
</reference>
<accession>A0ABR1L8V8</accession>
<keyword evidence="2" id="KW-1185">Reference proteome</keyword>
<gene>
    <name evidence="1" type="ORF">J3D65DRAFT_638355</name>
</gene>
<protein>
    <submittedName>
        <fullName evidence="1">Uncharacterized protein</fullName>
    </submittedName>
</protein>
<dbReference type="GeneID" id="92034522"/>
<evidence type="ECO:0000313" key="1">
    <source>
        <dbReference type="EMBL" id="KAK7531666.1"/>
    </source>
</evidence>